<dbReference type="InterPro" id="IPR036582">
    <property type="entry name" value="Mao_N_sf"/>
</dbReference>
<keyword evidence="1" id="KW-0732">Signal</keyword>
<dbReference type="InterPro" id="IPR012854">
    <property type="entry name" value="Cu_amine_oxidase-like_N"/>
</dbReference>
<feature type="chain" id="PRO_5012929136" evidence="1">
    <location>
        <begin position="31"/>
        <end position="743"/>
    </location>
</feature>
<dbReference type="Gene3D" id="3.30.457.10">
    <property type="entry name" value="Copper amine oxidase-like, N-terminal domain"/>
    <property type="match status" value="2"/>
</dbReference>
<feature type="signal peptide" evidence="1">
    <location>
        <begin position="1"/>
        <end position="30"/>
    </location>
</feature>
<evidence type="ECO:0000256" key="1">
    <source>
        <dbReference type="SAM" id="SignalP"/>
    </source>
</evidence>
<proteinExistence type="predicted"/>
<reference evidence="4" key="1">
    <citation type="submission" date="2016-11" db="EMBL/GenBank/DDBJ databases">
        <authorList>
            <person name="Varghese N."/>
            <person name="Submissions S."/>
        </authorList>
    </citation>
    <scope>NUCLEOTIDE SEQUENCE [LARGE SCALE GENOMIC DNA]</scope>
    <source>
        <strain evidence="4">DSM 16057</strain>
    </source>
</reference>
<evidence type="ECO:0000313" key="3">
    <source>
        <dbReference type="EMBL" id="SHJ24771.1"/>
    </source>
</evidence>
<dbReference type="Pfam" id="PF07833">
    <property type="entry name" value="Cu_amine_oxidN1"/>
    <property type="match status" value="1"/>
</dbReference>
<protein>
    <submittedName>
        <fullName evidence="3">Copper amine oxidase N-terminal domain-containing protein</fullName>
    </submittedName>
</protein>
<keyword evidence="4" id="KW-1185">Reference proteome</keyword>
<organism evidence="3 4">
    <name type="scientific">Desulfofundulus thermosubterraneus DSM 16057</name>
    <dbReference type="NCBI Taxonomy" id="1121432"/>
    <lineage>
        <taxon>Bacteria</taxon>
        <taxon>Bacillati</taxon>
        <taxon>Bacillota</taxon>
        <taxon>Clostridia</taxon>
        <taxon>Eubacteriales</taxon>
        <taxon>Peptococcaceae</taxon>
        <taxon>Desulfofundulus</taxon>
    </lineage>
</organism>
<evidence type="ECO:0000259" key="2">
    <source>
        <dbReference type="Pfam" id="PF07833"/>
    </source>
</evidence>
<dbReference type="AlphaFoldDB" id="A0A1M6HRF6"/>
<feature type="domain" description="Copper amine oxidase-like N-terminal" evidence="2">
    <location>
        <begin position="633"/>
        <end position="740"/>
    </location>
</feature>
<name>A0A1M6HRF6_9FIRM</name>
<dbReference type="EMBL" id="FQZM01000024">
    <property type="protein sequence ID" value="SHJ24771.1"/>
    <property type="molecule type" value="Genomic_DNA"/>
</dbReference>
<sequence length="743" mass="78395">MRKSRKLIAILATLALLATLLVPMVGPASAATENRVSTVPVIADDAKNQPLGVLTFKEDSDFPSDLVAGRTFTITFPSGVKIKNTFDTVQNFVYWSNSGNSGGAYTELNVANVKKTGDYTVDITLPSGINDNVDAIQIRPIVDIDGFAGGDIEVTVEGFDSGITGGKFVLGRVAGGDTTATAIEVKTIGESGQGGAIRITENAVGAIGNGVQKITIKLPAKFKWDSRMDSSEISFLGGLSGSVVTATKVDGRTFEFTFDPVDSRAQRGIIQIDPWIVAEDGANYGDVEVSISGDKIDDADLVIAKYVDFGVTVKADGDPEEVLAGQFDSELTKIYIKENVDNSLIANRKTKIEFPNWVKITDVDVTDAKNISDPNTGDGKSAENSFEDVIKADIDGTSNEVEFVIPDGNGKTEFKLKFTVSIKANASGDIVAKVSGRGGVEGEVLVGKALTPVTVTSEAKDIKVGVKGQPIGDIIITETKKEALAEGNLIVELPDGVEWSSDPVVEVIEGNVDIDTDGIDTNDNVLTIPIDNASTKPSKIKISGAKVDLDRTIPEGTVEASIKGDAVVANDKSKQGWLFGTSNPGSDGSATALDEGEFDQSSCAKVVVANVVTPAPGEKTATVVFKVSDTKFTVNGVEQTMDVAPYVKNGRTYVPVRYSAQAVGVAPENILYSGGKVTLIKGDKVVQFTIGSNVMLINGVAVTMDVKAEVTNGRTMLPFRWVAQALGANVDWDPNSQAVTMTL</sequence>
<dbReference type="OrthoDB" id="2023214at2"/>
<dbReference type="RefSeq" id="WP_072869449.1">
    <property type="nucleotide sequence ID" value="NZ_FQZM01000024.1"/>
</dbReference>
<accession>A0A1M6HRF6</accession>
<dbReference type="Proteomes" id="UP000184529">
    <property type="component" value="Unassembled WGS sequence"/>
</dbReference>
<gene>
    <name evidence="3" type="ORF">SAMN02745219_02091</name>
</gene>
<dbReference type="SUPFAM" id="SSF55383">
    <property type="entry name" value="Copper amine oxidase, domain N"/>
    <property type="match status" value="2"/>
</dbReference>
<dbReference type="STRING" id="1121432.SAMN02745219_02091"/>
<evidence type="ECO:0000313" key="4">
    <source>
        <dbReference type="Proteomes" id="UP000184529"/>
    </source>
</evidence>